<evidence type="ECO:0000313" key="2">
    <source>
        <dbReference type="Proteomes" id="UP000029387"/>
    </source>
</evidence>
<dbReference type="AlphaFoldDB" id="A0A087S126"/>
<dbReference type="Proteomes" id="UP000029387">
    <property type="component" value="Unassembled WGS sequence"/>
</dbReference>
<protein>
    <submittedName>
        <fullName evidence="1">Uncharacterized protein</fullName>
    </submittedName>
</protein>
<sequence>MTEIESYVVQAFRNAQNDLLSQSTGSRIHTWHVSDFVSPCLRKTWYSKTQPRRPMSDKTRSVLYNGLIVHEYSKLSHFHEVTFCYDIIQEKSYTPQQVQSLKYEETRNIITGTLDDLVNFNFNLLFSILFDNDYKLT</sequence>
<dbReference type="Gene3D" id="3.90.320.10">
    <property type="match status" value="1"/>
</dbReference>
<evidence type="ECO:0000313" key="1">
    <source>
        <dbReference type="EMBL" id="KFM19430.1"/>
    </source>
</evidence>
<organism evidence="1 2">
    <name type="scientific">Marine Group I thaumarchaeote SCGC AAA799-P11</name>
    <dbReference type="NCBI Taxonomy" id="1502295"/>
    <lineage>
        <taxon>Archaea</taxon>
        <taxon>Nitrososphaerota</taxon>
        <taxon>Marine Group I</taxon>
    </lineage>
</organism>
<dbReference type="InterPro" id="IPR011604">
    <property type="entry name" value="PDDEXK-like_dom_sf"/>
</dbReference>
<gene>
    <name evidence="1" type="ORF">AAA799P11_00754</name>
</gene>
<accession>A0A087S126</accession>
<keyword evidence="2" id="KW-1185">Reference proteome</keyword>
<proteinExistence type="predicted"/>
<comment type="caution">
    <text evidence="1">The sequence shown here is derived from an EMBL/GenBank/DDBJ whole genome shotgun (WGS) entry which is preliminary data.</text>
</comment>
<dbReference type="EMBL" id="JOSZ01000008">
    <property type="protein sequence ID" value="KFM19430.1"/>
    <property type="molecule type" value="Genomic_DNA"/>
</dbReference>
<name>A0A087S126_9ARCH</name>
<reference evidence="1 2" key="1">
    <citation type="submission" date="2014-06" db="EMBL/GenBank/DDBJ databases">
        <authorList>
            <person name="Ngugi D.K."/>
            <person name="Blom J."/>
            <person name="Alam I."/>
            <person name="Rashid M."/>
            <person name="Baalawi W."/>
            <person name="Zhang G."/>
            <person name="Hikmawan T."/>
            <person name="Guan Y."/>
            <person name="Antunes A."/>
            <person name="Siam R."/>
            <person name="El-Dorry H."/>
            <person name="Bajic V."/>
            <person name="Stingl U."/>
        </authorList>
    </citation>
    <scope>NUCLEOTIDE SEQUENCE [LARGE SCALE GENOMIC DNA]</scope>
    <source>
        <strain evidence="1">SCGC AAA799-P11</strain>
    </source>
</reference>